<accession>A0A2D3WII1</accession>
<keyword evidence="4" id="KW-0067">ATP-binding</keyword>
<dbReference type="EMBL" id="DLUI01000110">
    <property type="protein sequence ID" value="DAB38086.1"/>
    <property type="molecule type" value="Genomic_DNA"/>
</dbReference>
<dbReference type="Gene3D" id="3.30.1490.330">
    <property type="match status" value="1"/>
</dbReference>
<keyword evidence="2" id="KW-0479">Metal-binding</keyword>
<evidence type="ECO:0000256" key="2">
    <source>
        <dbReference type="ARBA" id="ARBA00022723"/>
    </source>
</evidence>
<protein>
    <submittedName>
        <fullName evidence="7">Glutathionylspermidine synthase</fullName>
    </submittedName>
</protein>
<dbReference type="SUPFAM" id="SSF52440">
    <property type="entry name" value="PreATP-grasp domain"/>
    <property type="match status" value="1"/>
</dbReference>
<dbReference type="InterPro" id="IPR016185">
    <property type="entry name" value="PreATP-grasp_dom_sf"/>
</dbReference>
<evidence type="ECO:0000256" key="1">
    <source>
        <dbReference type="ARBA" id="ARBA00022598"/>
    </source>
</evidence>
<evidence type="ECO:0000256" key="5">
    <source>
        <dbReference type="ARBA" id="ARBA00022842"/>
    </source>
</evidence>
<organism evidence="7 8">
    <name type="scientific">Sulfuricurvum kujiense</name>
    <dbReference type="NCBI Taxonomy" id="148813"/>
    <lineage>
        <taxon>Bacteria</taxon>
        <taxon>Pseudomonadati</taxon>
        <taxon>Campylobacterota</taxon>
        <taxon>Epsilonproteobacteria</taxon>
        <taxon>Campylobacterales</taxon>
        <taxon>Sulfurimonadaceae</taxon>
        <taxon>Sulfuricurvum</taxon>
    </lineage>
</organism>
<evidence type="ECO:0000313" key="7">
    <source>
        <dbReference type="EMBL" id="DAB38086.1"/>
    </source>
</evidence>
<dbReference type="GO" id="GO:0016874">
    <property type="term" value="F:ligase activity"/>
    <property type="evidence" value="ECO:0007669"/>
    <property type="project" value="UniProtKB-KW"/>
</dbReference>
<sequence>MVSLQNIKAIDDRTLEQFGFGWHTDSDESKYVADELVIVSDSEAEAYYEAVNELYDMYAAAAQHVIDNNLFFELGIPFNLIDAIKKSWDNDVHWHLYGRFDLAGGIGGSPIKLIEFNADTPTSLFETAILQWALLKHNNMDEERQFNNIYEAIRDNFRRLVTLFDDPETFEKHYDGWKILFSSISGNIEEEQTTRLLQQMAIDAGFESGFEPLGGVKFDDEGIYDSAEEPYEYWFKLYPWEDIAIEEPELATQLTTIMQNQKAIILNPAYTLLFQSKGMMKILCDLFPDSPYLLKTSYEPLKGLQQVEKRMFGREGANVRIIDVSGSVIEANDGPYGNFKPIYQEYVEFPKDSNGNSYQAGVFFAYEACGLGFRRGGKILGNMSKFVGHVLR</sequence>
<evidence type="ECO:0000313" key="8">
    <source>
        <dbReference type="Proteomes" id="UP000228859"/>
    </source>
</evidence>
<dbReference type="Proteomes" id="UP000228859">
    <property type="component" value="Unassembled WGS sequence"/>
</dbReference>
<dbReference type="InterPro" id="IPR005494">
    <property type="entry name" value="GSPS_pre-ATP-grasp-like_dom"/>
</dbReference>
<dbReference type="Pfam" id="PF03738">
    <property type="entry name" value="GSP_synth"/>
    <property type="match status" value="1"/>
</dbReference>
<gene>
    <name evidence="7" type="ORF">CFH83_07710</name>
</gene>
<dbReference type="AlphaFoldDB" id="A0A2D3WII1"/>
<evidence type="ECO:0000256" key="4">
    <source>
        <dbReference type="ARBA" id="ARBA00022840"/>
    </source>
</evidence>
<keyword evidence="3" id="KW-0547">Nucleotide-binding</keyword>
<dbReference type="GO" id="GO:0005524">
    <property type="term" value="F:ATP binding"/>
    <property type="evidence" value="ECO:0007669"/>
    <property type="project" value="UniProtKB-KW"/>
</dbReference>
<evidence type="ECO:0000259" key="6">
    <source>
        <dbReference type="Pfam" id="PF03738"/>
    </source>
</evidence>
<dbReference type="SUPFAM" id="SSF56059">
    <property type="entry name" value="Glutathione synthetase ATP-binding domain-like"/>
    <property type="match status" value="1"/>
</dbReference>
<dbReference type="GO" id="GO:0046872">
    <property type="term" value="F:metal ion binding"/>
    <property type="evidence" value="ECO:0007669"/>
    <property type="project" value="UniProtKB-KW"/>
</dbReference>
<comment type="caution">
    <text evidence="7">The sequence shown here is derived from an EMBL/GenBank/DDBJ whole genome shotgun (WGS) entry which is preliminary data.</text>
</comment>
<proteinExistence type="predicted"/>
<feature type="domain" description="Glutathionylspermidine synthase pre-ATP-grasp-like" evidence="6">
    <location>
        <begin position="12"/>
        <end position="390"/>
    </location>
</feature>
<name>A0A2D3WII1_9BACT</name>
<dbReference type="RefSeq" id="WP_303663070.1">
    <property type="nucleotide sequence ID" value="NZ_DLUI01000110.1"/>
</dbReference>
<keyword evidence="5" id="KW-0460">Magnesium</keyword>
<evidence type="ECO:0000256" key="3">
    <source>
        <dbReference type="ARBA" id="ARBA00022741"/>
    </source>
</evidence>
<keyword evidence="1" id="KW-0436">Ligase</keyword>
<reference evidence="7 8" key="1">
    <citation type="journal article" date="2017" name="Front. Microbiol.">
        <title>Comparative Genomic Analysis of the Class Epsilonproteobacteria and Proposed Reclassification to Epsilonbacteraeota (phyl. nov.).</title>
        <authorList>
            <person name="Waite D.W."/>
            <person name="Vanwonterghem I."/>
            <person name="Rinke C."/>
            <person name="Parks D.H."/>
            <person name="Zhang Y."/>
            <person name="Takai K."/>
            <person name="Sievert S.M."/>
            <person name="Simon J."/>
            <person name="Campbell B.J."/>
            <person name="Hanson T.E."/>
            <person name="Woyke T."/>
            <person name="Klotz M.G."/>
            <person name="Hugenholtz P."/>
        </authorList>
    </citation>
    <scope>NUCLEOTIDE SEQUENCE [LARGE SCALE GENOMIC DNA]</scope>
    <source>
        <strain evidence="7">UBA12443</strain>
    </source>
</reference>